<evidence type="ECO:0000313" key="1">
    <source>
        <dbReference type="EMBL" id="JAE16475.1"/>
    </source>
</evidence>
<reference evidence="1" key="2">
    <citation type="journal article" date="2015" name="Data Brief">
        <title>Shoot transcriptome of the giant reed, Arundo donax.</title>
        <authorList>
            <person name="Barrero R.A."/>
            <person name="Guerrero F.D."/>
            <person name="Moolhuijzen P."/>
            <person name="Goolsby J.A."/>
            <person name="Tidwell J."/>
            <person name="Bellgard S.E."/>
            <person name="Bellgard M.I."/>
        </authorList>
    </citation>
    <scope>NUCLEOTIDE SEQUENCE</scope>
    <source>
        <tissue evidence="1">Shoot tissue taken approximately 20 cm above the soil surface</tissue>
    </source>
</reference>
<accession>A0A0A9FUF5</accession>
<reference evidence="1" key="1">
    <citation type="submission" date="2014-09" db="EMBL/GenBank/DDBJ databases">
        <authorList>
            <person name="Magalhaes I.L.F."/>
            <person name="Oliveira U."/>
            <person name="Santos F.R."/>
            <person name="Vidigal T.H.D.A."/>
            <person name="Brescovit A.D."/>
            <person name="Santos A.J."/>
        </authorList>
    </citation>
    <scope>NUCLEOTIDE SEQUENCE</scope>
    <source>
        <tissue evidence="1">Shoot tissue taken approximately 20 cm above the soil surface</tissue>
    </source>
</reference>
<sequence length="62" mass="7294">MQHDVLVDFPSFFISCLHESDMQVHLIPVNFRNLTTLTHKNVTELYSQQHVFICDNFSDLLD</sequence>
<organism evidence="1">
    <name type="scientific">Arundo donax</name>
    <name type="common">Giant reed</name>
    <name type="synonym">Donax arundinaceus</name>
    <dbReference type="NCBI Taxonomy" id="35708"/>
    <lineage>
        <taxon>Eukaryota</taxon>
        <taxon>Viridiplantae</taxon>
        <taxon>Streptophyta</taxon>
        <taxon>Embryophyta</taxon>
        <taxon>Tracheophyta</taxon>
        <taxon>Spermatophyta</taxon>
        <taxon>Magnoliopsida</taxon>
        <taxon>Liliopsida</taxon>
        <taxon>Poales</taxon>
        <taxon>Poaceae</taxon>
        <taxon>PACMAD clade</taxon>
        <taxon>Arundinoideae</taxon>
        <taxon>Arundineae</taxon>
        <taxon>Arundo</taxon>
    </lineage>
</organism>
<dbReference type="AlphaFoldDB" id="A0A0A9FUF5"/>
<dbReference type="EMBL" id="GBRH01181421">
    <property type="protein sequence ID" value="JAE16475.1"/>
    <property type="molecule type" value="Transcribed_RNA"/>
</dbReference>
<protein>
    <submittedName>
        <fullName evidence="1">Uncharacterized protein</fullName>
    </submittedName>
</protein>
<name>A0A0A9FUF5_ARUDO</name>
<proteinExistence type="predicted"/>